<comment type="similarity">
    <text evidence="4 19">Belongs to the CobS family.</text>
</comment>
<organism evidence="20 21">
    <name type="scientific">Anaerocolumna cellulosilytica</name>
    <dbReference type="NCBI Taxonomy" id="433286"/>
    <lineage>
        <taxon>Bacteria</taxon>
        <taxon>Bacillati</taxon>
        <taxon>Bacillota</taxon>
        <taxon>Clostridia</taxon>
        <taxon>Lachnospirales</taxon>
        <taxon>Lachnospiraceae</taxon>
        <taxon>Anaerocolumna</taxon>
    </lineage>
</organism>
<feature type="transmembrane region" description="Helical" evidence="19">
    <location>
        <begin position="106"/>
        <end position="125"/>
    </location>
</feature>
<proteinExistence type="inferred from homology"/>
<evidence type="ECO:0000256" key="5">
    <source>
        <dbReference type="ARBA" id="ARBA00013200"/>
    </source>
</evidence>
<dbReference type="KEGG" id="acel:acsn021_39610"/>
<evidence type="ECO:0000256" key="11">
    <source>
        <dbReference type="ARBA" id="ARBA00022842"/>
    </source>
</evidence>
<comment type="catalytic activity">
    <reaction evidence="17 19">
        <text>alpha-ribazole + adenosylcob(III)inamide-GDP = adenosylcob(III)alamin + GMP + H(+)</text>
        <dbReference type="Rhea" id="RHEA:16049"/>
        <dbReference type="ChEBI" id="CHEBI:10329"/>
        <dbReference type="ChEBI" id="CHEBI:15378"/>
        <dbReference type="ChEBI" id="CHEBI:18408"/>
        <dbReference type="ChEBI" id="CHEBI:58115"/>
        <dbReference type="ChEBI" id="CHEBI:60487"/>
        <dbReference type="EC" id="2.7.8.26"/>
    </reaction>
</comment>
<evidence type="ECO:0000256" key="3">
    <source>
        <dbReference type="ARBA" id="ARBA00004663"/>
    </source>
</evidence>
<evidence type="ECO:0000256" key="14">
    <source>
        <dbReference type="ARBA" id="ARBA00025228"/>
    </source>
</evidence>
<dbReference type="GO" id="GO:0009236">
    <property type="term" value="P:cobalamin biosynthetic process"/>
    <property type="evidence" value="ECO:0007669"/>
    <property type="project" value="UniProtKB-UniRule"/>
</dbReference>
<dbReference type="GO" id="GO:0008818">
    <property type="term" value="F:cobalamin 5'-phosphate synthase activity"/>
    <property type="evidence" value="ECO:0007669"/>
    <property type="project" value="UniProtKB-UniRule"/>
</dbReference>
<keyword evidence="9 19" id="KW-0808">Transferase</keyword>
<sequence>MNWINAMIITFSMYSKIPMPRMEWKEKDMKYAMIFFPFVGAVVGGTLFVWWILSERLGIEIFFKSALAVSLPIIITGGIHLDGFLDTMDAISSYQPREKKLEILKDPHTGAFAIISGLVYVILYIGAVSEINTQSGWLIMCLGFIVSRSLSGLSLVWFPSAKKEGLLHTFSEAAHRRLTRIVLLLVLILTLTGMIFCNPVQGIVAGLTAGSVFFYYKRLSFKEFGGITGDLAGFFLQICELFIVISLAFTDKL</sequence>
<reference evidence="20 21" key="1">
    <citation type="journal article" date="2016" name="Int. J. Syst. Evol. Microbiol.">
        <title>Descriptions of Anaerotaenia torta gen. nov., sp. nov. and Anaerocolumna cellulosilytica gen. nov., sp. nov. isolated from a methanogenic reactor of cattle waste.</title>
        <authorList>
            <person name="Uek A."/>
            <person name="Ohtaki Y."/>
            <person name="Kaku N."/>
            <person name="Ueki K."/>
        </authorList>
    </citation>
    <scope>NUCLEOTIDE SEQUENCE [LARGE SCALE GENOMIC DNA]</scope>
    <source>
        <strain evidence="20 21">SN021</strain>
    </source>
</reference>
<evidence type="ECO:0000256" key="15">
    <source>
        <dbReference type="ARBA" id="ARBA00032605"/>
    </source>
</evidence>
<feature type="transmembrane region" description="Helical" evidence="19">
    <location>
        <begin position="178"/>
        <end position="196"/>
    </location>
</feature>
<dbReference type="Proteomes" id="UP000515561">
    <property type="component" value="Chromosome"/>
</dbReference>
<feature type="transmembrane region" description="Helical" evidence="19">
    <location>
        <begin position="65"/>
        <end position="85"/>
    </location>
</feature>
<dbReference type="PANTHER" id="PTHR34148:SF1">
    <property type="entry name" value="ADENOSYLCOBINAMIDE-GDP RIBAZOLETRANSFERASE"/>
    <property type="match status" value="1"/>
</dbReference>
<dbReference type="GO" id="GO:0005886">
    <property type="term" value="C:plasma membrane"/>
    <property type="evidence" value="ECO:0007669"/>
    <property type="project" value="UniProtKB-SubCell"/>
</dbReference>
<comment type="pathway">
    <text evidence="3 19">Cofactor biosynthesis; adenosylcobalamin biosynthesis; adenosylcobalamin from cob(II)yrinate a,c-diamide: step 7/7.</text>
</comment>
<dbReference type="Pfam" id="PF02654">
    <property type="entry name" value="CobS"/>
    <property type="match status" value="1"/>
</dbReference>
<evidence type="ECO:0000313" key="21">
    <source>
        <dbReference type="Proteomes" id="UP000515561"/>
    </source>
</evidence>
<dbReference type="InterPro" id="IPR003805">
    <property type="entry name" value="CobS"/>
</dbReference>
<evidence type="ECO:0000256" key="12">
    <source>
        <dbReference type="ARBA" id="ARBA00022989"/>
    </source>
</evidence>
<name>A0A6S6RAX8_9FIRM</name>
<feature type="transmembrane region" description="Helical" evidence="19">
    <location>
        <begin position="31"/>
        <end position="53"/>
    </location>
</feature>
<evidence type="ECO:0000256" key="16">
    <source>
        <dbReference type="ARBA" id="ARBA00032853"/>
    </source>
</evidence>
<evidence type="ECO:0000256" key="8">
    <source>
        <dbReference type="ARBA" id="ARBA00022573"/>
    </source>
</evidence>
<protein>
    <recommendedName>
        <fullName evidence="6 19">Adenosylcobinamide-GDP ribazoletransferase</fullName>
        <ecNumber evidence="5 19">2.7.8.26</ecNumber>
    </recommendedName>
    <alternativeName>
        <fullName evidence="16 19">Cobalamin synthase</fullName>
    </alternativeName>
    <alternativeName>
        <fullName evidence="15 19">Cobalamin-5'-phosphate synthase</fullName>
    </alternativeName>
</protein>
<evidence type="ECO:0000256" key="4">
    <source>
        <dbReference type="ARBA" id="ARBA00010561"/>
    </source>
</evidence>
<dbReference type="EMBL" id="AP023367">
    <property type="protein sequence ID" value="BCJ96392.1"/>
    <property type="molecule type" value="Genomic_DNA"/>
</dbReference>
<keyword evidence="7 19" id="KW-1003">Cell membrane</keyword>
<dbReference type="AlphaFoldDB" id="A0A6S6RAX8"/>
<evidence type="ECO:0000256" key="17">
    <source>
        <dbReference type="ARBA" id="ARBA00048623"/>
    </source>
</evidence>
<comment type="subcellular location">
    <subcellularLocation>
        <location evidence="2 19">Cell membrane</location>
        <topology evidence="2 19">Multi-pass membrane protein</topology>
    </subcellularLocation>
</comment>
<evidence type="ECO:0000256" key="19">
    <source>
        <dbReference type="HAMAP-Rule" id="MF_00719"/>
    </source>
</evidence>
<evidence type="ECO:0000256" key="10">
    <source>
        <dbReference type="ARBA" id="ARBA00022692"/>
    </source>
</evidence>
<evidence type="ECO:0000256" key="18">
    <source>
        <dbReference type="ARBA" id="ARBA00049504"/>
    </source>
</evidence>
<accession>A0A6S6RAX8</accession>
<keyword evidence="11 19" id="KW-0460">Magnesium</keyword>
<feature type="transmembrane region" description="Helical" evidence="19">
    <location>
        <begin position="137"/>
        <end position="158"/>
    </location>
</feature>
<evidence type="ECO:0000313" key="20">
    <source>
        <dbReference type="EMBL" id="BCJ96392.1"/>
    </source>
</evidence>
<keyword evidence="13 19" id="KW-0472">Membrane</keyword>
<comment type="catalytic activity">
    <reaction evidence="18 19">
        <text>alpha-ribazole 5'-phosphate + adenosylcob(III)inamide-GDP = adenosylcob(III)alamin 5'-phosphate + GMP + H(+)</text>
        <dbReference type="Rhea" id="RHEA:23560"/>
        <dbReference type="ChEBI" id="CHEBI:15378"/>
        <dbReference type="ChEBI" id="CHEBI:57918"/>
        <dbReference type="ChEBI" id="CHEBI:58115"/>
        <dbReference type="ChEBI" id="CHEBI:60487"/>
        <dbReference type="ChEBI" id="CHEBI:60493"/>
        <dbReference type="EC" id="2.7.8.26"/>
    </reaction>
</comment>
<evidence type="ECO:0000256" key="9">
    <source>
        <dbReference type="ARBA" id="ARBA00022679"/>
    </source>
</evidence>
<dbReference type="EC" id="2.7.8.26" evidence="5 19"/>
<dbReference type="GO" id="GO:0051073">
    <property type="term" value="F:adenosylcobinamide-GDP ribazoletransferase activity"/>
    <property type="evidence" value="ECO:0007669"/>
    <property type="project" value="UniProtKB-UniRule"/>
</dbReference>
<keyword evidence="8 19" id="KW-0169">Cobalamin biosynthesis</keyword>
<dbReference type="RefSeq" id="WP_184093246.1">
    <property type="nucleotide sequence ID" value="NZ_AP023367.1"/>
</dbReference>
<keyword evidence="21" id="KW-1185">Reference proteome</keyword>
<evidence type="ECO:0000256" key="7">
    <source>
        <dbReference type="ARBA" id="ARBA00022475"/>
    </source>
</evidence>
<keyword evidence="10 19" id="KW-0812">Transmembrane</keyword>
<comment type="function">
    <text evidence="14 19">Joins adenosylcobinamide-GDP and alpha-ribazole to generate adenosylcobalamin (Ado-cobalamin). Also synthesizes adenosylcobalamin 5'-phosphate from adenosylcobinamide-GDP and alpha-ribazole 5'-phosphate.</text>
</comment>
<dbReference type="HAMAP" id="MF_00719">
    <property type="entry name" value="CobS"/>
    <property type="match status" value="1"/>
</dbReference>
<feature type="transmembrane region" description="Helical" evidence="19">
    <location>
        <begin position="231"/>
        <end position="249"/>
    </location>
</feature>
<evidence type="ECO:0000256" key="13">
    <source>
        <dbReference type="ARBA" id="ARBA00023136"/>
    </source>
</evidence>
<evidence type="ECO:0000256" key="6">
    <source>
        <dbReference type="ARBA" id="ARBA00015850"/>
    </source>
</evidence>
<evidence type="ECO:0000256" key="2">
    <source>
        <dbReference type="ARBA" id="ARBA00004651"/>
    </source>
</evidence>
<comment type="cofactor">
    <cofactor evidence="1 19">
        <name>Mg(2+)</name>
        <dbReference type="ChEBI" id="CHEBI:18420"/>
    </cofactor>
</comment>
<dbReference type="UniPathway" id="UPA00148">
    <property type="reaction ID" value="UER00238"/>
</dbReference>
<keyword evidence="12 19" id="KW-1133">Transmembrane helix</keyword>
<gene>
    <name evidence="19" type="primary">cobS</name>
    <name evidence="20" type="ORF">acsn021_39610</name>
</gene>
<dbReference type="PANTHER" id="PTHR34148">
    <property type="entry name" value="ADENOSYLCOBINAMIDE-GDP RIBAZOLETRANSFERASE"/>
    <property type="match status" value="1"/>
</dbReference>
<evidence type="ECO:0000256" key="1">
    <source>
        <dbReference type="ARBA" id="ARBA00001946"/>
    </source>
</evidence>